<dbReference type="InterPro" id="IPR001626">
    <property type="entry name" value="ABC_TroCD"/>
</dbReference>
<evidence type="ECO:0000256" key="2">
    <source>
        <dbReference type="ARBA" id="ARBA00008034"/>
    </source>
</evidence>
<evidence type="ECO:0000256" key="4">
    <source>
        <dbReference type="ARBA" id="ARBA00022989"/>
    </source>
</evidence>
<sequence length="285" mass="30622">MEFLLEPLEYEFFRHGLLAALMVGSLCGLIGMFVVLRGMSYVGHGLSHAAFGGAVVGFMLNLDFYSSAGAMGLLAAILINRITKNGEIKLDAAIGVVTTAMFALGVAIISQVRTFNQNFEAALFGNILGITNEDLLIIGLVTACAIVSILLLYRPLLFSTFDNEAARIFGIRTEMVQFTFSFLLTLSIIASMNVVGVTMIAATLITPALTARTMTDSFGRMLIYSFIIGAVTGVGGMYLSYVFNAASGATIVLFGAILFCLSVLIKRCRTLLGNQAARPHRQDLR</sequence>
<keyword evidence="3 6" id="KW-0812">Transmembrane</keyword>
<dbReference type="GO" id="GO:0010043">
    <property type="term" value="P:response to zinc ion"/>
    <property type="evidence" value="ECO:0007669"/>
    <property type="project" value="TreeGrafter"/>
</dbReference>
<dbReference type="OrthoDB" id="9804300at2"/>
<evidence type="ECO:0000256" key="1">
    <source>
        <dbReference type="ARBA" id="ARBA00004141"/>
    </source>
</evidence>
<dbReference type="EMBL" id="FOBH01000002">
    <property type="protein sequence ID" value="SEK59500.1"/>
    <property type="molecule type" value="Genomic_DNA"/>
</dbReference>
<organism evidence="8 9">
    <name type="scientific">Nitrosovibrio tenuis</name>
    <dbReference type="NCBI Taxonomy" id="1233"/>
    <lineage>
        <taxon>Bacteria</taxon>
        <taxon>Pseudomonadati</taxon>
        <taxon>Pseudomonadota</taxon>
        <taxon>Betaproteobacteria</taxon>
        <taxon>Nitrosomonadales</taxon>
        <taxon>Nitrosomonadaceae</taxon>
        <taxon>Nitrosovibrio</taxon>
    </lineage>
</organism>
<dbReference type="CDD" id="cd06550">
    <property type="entry name" value="TM_ABC_iron-siderophores_like"/>
    <property type="match status" value="1"/>
</dbReference>
<dbReference type="GO" id="GO:0043190">
    <property type="term" value="C:ATP-binding cassette (ABC) transporter complex"/>
    <property type="evidence" value="ECO:0007669"/>
    <property type="project" value="InterPro"/>
</dbReference>
<comment type="subcellular location">
    <subcellularLocation>
        <location evidence="6">Cell membrane</location>
        <topology evidence="6">Multi-pass membrane protein</topology>
    </subcellularLocation>
    <subcellularLocation>
        <location evidence="1">Membrane</location>
        <topology evidence="1">Multi-pass membrane protein</topology>
    </subcellularLocation>
</comment>
<reference evidence="8 9" key="1">
    <citation type="submission" date="2016-10" db="EMBL/GenBank/DDBJ databases">
        <authorList>
            <person name="de Groot N.N."/>
        </authorList>
    </citation>
    <scope>NUCLEOTIDE SEQUENCE [LARGE SCALE GENOMIC DNA]</scope>
    <source>
        <strain evidence="8 9">Nv1</strain>
    </source>
</reference>
<dbReference type="Gene3D" id="1.10.3470.10">
    <property type="entry name" value="ABC transporter involved in vitamin B12 uptake, BtuC"/>
    <property type="match status" value="1"/>
</dbReference>
<keyword evidence="5 7" id="KW-0472">Membrane</keyword>
<dbReference type="Pfam" id="PF00950">
    <property type="entry name" value="ABC-3"/>
    <property type="match status" value="1"/>
</dbReference>
<feature type="transmembrane region" description="Helical" evidence="7">
    <location>
        <begin position="48"/>
        <end position="80"/>
    </location>
</feature>
<feature type="transmembrane region" description="Helical" evidence="7">
    <location>
        <begin position="221"/>
        <end position="239"/>
    </location>
</feature>
<gene>
    <name evidence="8" type="ORF">SAMN05216387_102111</name>
</gene>
<dbReference type="InterPro" id="IPR037294">
    <property type="entry name" value="ABC_BtuC-like"/>
</dbReference>
<proteinExistence type="inferred from homology"/>
<keyword evidence="4 7" id="KW-1133">Transmembrane helix</keyword>
<dbReference type="Proteomes" id="UP000198620">
    <property type="component" value="Unassembled WGS sequence"/>
</dbReference>
<feature type="transmembrane region" description="Helical" evidence="7">
    <location>
        <begin position="135"/>
        <end position="153"/>
    </location>
</feature>
<feature type="transmembrane region" description="Helical" evidence="7">
    <location>
        <begin position="245"/>
        <end position="265"/>
    </location>
</feature>
<feature type="transmembrane region" description="Helical" evidence="7">
    <location>
        <begin position="92"/>
        <end position="115"/>
    </location>
</feature>
<dbReference type="SUPFAM" id="SSF81345">
    <property type="entry name" value="ABC transporter involved in vitamin B12 uptake, BtuC"/>
    <property type="match status" value="1"/>
</dbReference>
<dbReference type="GO" id="GO:0055085">
    <property type="term" value="P:transmembrane transport"/>
    <property type="evidence" value="ECO:0007669"/>
    <property type="project" value="InterPro"/>
</dbReference>
<evidence type="ECO:0000313" key="8">
    <source>
        <dbReference type="EMBL" id="SEK59500.1"/>
    </source>
</evidence>
<evidence type="ECO:0000313" key="9">
    <source>
        <dbReference type="Proteomes" id="UP000198620"/>
    </source>
</evidence>
<accession>A0A1H7ID97</accession>
<evidence type="ECO:0000256" key="5">
    <source>
        <dbReference type="ARBA" id="ARBA00023136"/>
    </source>
</evidence>
<feature type="transmembrane region" description="Helical" evidence="7">
    <location>
        <begin position="12"/>
        <end position="36"/>
    </location>
</feature>
<keyword evidence="6" id="KW-0813">Transport</keyword>
<evidence type="ECO:0000256" key="6">
    <source>
        <dbReference type="RuleBase" id="RU003943"/>
    </source>
</evidence>
<dbReference type="PANTHER" id="PTHR30477:SF13">
    <property type="entry name" value="IRON TRANSPORT SYSTEM MEMBRANE PROTEIN HI_0360-RELATED"/>
    <property type="match status" value="1"/>
</dbReference>
<dbReference type="STRING" id="1233.SAMN05216387_102111"/>
<dbReference type="PANTHER" id="PTHR30477">
    <property type="entry name" value="ABC-TRANSPORTER METAL-BINDING PROTEIN"/>
    <property type="match status" value="1"/>
</dbReference>
<evidence type="ECO:0000256" key="7">
    <source>
        <dbReference type="SAM" id="Phobius"/>
    </source>
</evidence>
<dbReference type="AlphaFoldDB" id="A0A1H7ID97"/>
<comment type="similarity">
    <text evidence="2 6">Belongs to the ABC-3 integral membrane protein family.</text>
</comment>
<dbReference type="RefSeq" id="WP_090827069.1">
    <property type="nucleotide sequence ID" value="NZ_FOBH01000002.1"/>
</dbReference>
<evidence type="ECO:0000256" key="3">
    <source>
        <dbReference type="ARBA" id="ARBA00022692"/>
    </source>
</evidence>
<protein>
    <submittedName>
        <fullName evidence="8">Manganese/iron transport system permease protein/iron/zinc/copper transport system permease protein</fullName>
    </submittedName>
</protein>
<name>A0A1H7ID97_9PROT</name>
<keyword evidence="9" id="KW-1185">Reference proteome</keyword>
<feature type="transmembrane region" description="Helical" evidence="7">
    <location>
        <begin position="182"/>
        <end position="209"/>
    </location>
</feature>